<sequence>MRLALLLLMGAAVASAQNKMGLWSPLYYKLNPSRDDEYAKFIDSVSSNKCLARSFQGAILTGPTSRPPPLKNVLSPGQDARSDEYQRRFDYLYKAGDWQPFGYIYTDYGRRPLDAVLEDVDRWCDAINGYRRSVRGVFIDQVAEDLTCAPKDKVCLKDYYQKVVDAIRSKCSVLGVGDAMIMLNPGRSFNECKFMADNKIGFVNGWEDTYDTYQKFSAAKMIDCPCKDKGVRCVASIHSVPEDISQKQVEAVMTDMAANGFSAIFLTENKRPKQYETVPKIWPLTAQAACNVDAYVPKKRHMTRRLMKA</sequence>
<dbReference type="PANTHER" id="PTHR35040:SF9">
    <property type="entry name" value="4-LIKE CELL SURFACE PROTEIN, PUTATIVE (AFU_ORTHOLOGUE AFUA_4G14080)-RELATED"/>
    <property type="match status" value="1"/>
</dbReference>
<evidence type="ECO:0008006" key="4">
    <source>
        <dbReference type="Google" id="ProtNLM"/>
    </source>
</evidence>
<organism evidence="2 3">
    <name type="scientific">Monoraphidium neglectum</name>
    <dbReference type="NCBI Taxonomy" id="145388"/>
    <lineage>
        <taxon>Eukaryota</taxon>
        <taxon>Viridiplantae</taxon>
        <taxon>Chlorophyta</taxon>
        <taxon>core chlorophytes</taxon>
        <taxon>Chlorophyceae</taxon>
        <taxon>CS clade</taxon>
        <taxon>Sphaeropleales</taxon>
        <taxon>Selenastraceae</taxon>
        <taxon>Monoraphidium</taxon>
    </lineage>
</organism>
<name>A0A0D2MTN1_9CHLO</name>
<dbReference type="GeneID" id="25737013"/>
<dbReference type="Proteomes" id="UP000054498">
    <property type="component" value="Unassembled WGS sequence"/>
</dbReference>
<evidence type="ECO:0000256" key="1">
    <source>
        <dbReference type="SAM" id="SignalP"/>
    </source>
</evidence>
<evidence type="ECO:0000313" key="3">
    <source>
        <dbReference type="Proteomes" id="UP000054498"/>
    </source>
</evidence>
<dbReference type="KEGG" id="mng:MNEG_4135"/>
<dbReference type="PANTHER" id="PTHR35040">
    <property type="match status" value="1"/>
</dbReference>
<protein>
    <recommendedName>
        <fullName evidence="4">Glycoside-hydrolase family GH114 TIM-barrel domain-containing protein</fullName>
    </recommendedName>
</protein>
<gene>
    <name evidence="2" type="ORF">MNEG_4135</name>
</gene>
<dbReference type="RefSeq" id="XP_013902841.1">
    <property type="nucleotide sequence ID" value="XM_014047387.1"/>
</dbReference>
<feature type="chain" id="PRO_5002248056" description="Glycoside-hydrolase family GH114 TIM-barrel domain-containing protein" evidence="1">
    <location>
        <begin position="17"/>
        <end position="309"/>
    </location>
</feature>
<dbReference type="OrthoDB" id="5342184at2759"/>
<reference evidence="2 3" key="1">
    <citation type="journal article" date="2013" name="BMC Genomics">
        <title>Reconstruction of the lipid metabolism for the microalga Monoraphidium neglectum from its genome sequence reveals characteristics suitable for biofuel production.</title>
        <authorList>
            <person name="Bogen C."/>
            <person name="Al-Dilaimi A."/>
            <person name="Albersmeier A."/>
            <person name="Wichmann J."/>
            <person name="Grundmann M."/>
            <person name="Rupp O."/>
            <person name="Lauersen K.J."/>
            <person name="Blifernez-Klassen O."/>
            <person name="Kalinowski J."/>
            <person name="Goesmann A."/>
            <person name="Mussgnug J.H."/>
            <person name="Kruse O."/>
        </authorList>
    </citation>
    <scope>NUCLEOTIDE SEQUENCE [LARGE SCALE GENOMIC DNA]</scope>
    <source>
        <strain evidence="2 3">SAG 48.87</strain>
    </source>
</reference>
<keyword evidence="3" id="KW-1185">Reference proteome</keyword>
<feature type="signal peptide" evidence="1">
    <location>
        <begin position="1"/>
        <end position="16"/>
    </location>
</feature>
<dbReference type="EMBL" id="KK100776">
    <property type="protein sequence ID" value="KIZ03822.1"/>
    <property type="molecule type" value="Genomic_DNA"/>
</dbReference>
<dbReference type="InterPro" id="IPR021986">
    <property type="entry name" value="Spherulin4"/>
</dbReference>
<proteinExistence type="predicted"/>
<dbReference type="AlphaFoldDB" id="A0A0D2MTN1"/>
<dbReference type="Pfam" id="PF12138">
    <property type="entry name" value="Spherulin4"/>
    <property type="match status" value="1"/>
</dbReference>
<evidence type="ECO:0000313" key="2">
    <source>
        <dbReference type="EMBL" id="KIZ03822.1"/>
    </source>
</evidence>
<keyword evidence="1" id="KW-0732">Signal</keyword>
<accession>A0A0D2MTN1</accession>